<dbReference type="PANTHER" id="PTHR43081">
    <property type="entry name" value="ADENYLATE CYCLASE, TERMINAL-DIFFERENTIATION SPECIFIC-RELATED"/>
    <property type="match status" value="1"/>
</dbReference>
<evidence type="ECO:0000256" key="1">
    <source>
        <dbReference type="SAM" id="MobiDB-lite"/>
    </source>
</evidence>
<gene>
    <name evidence="4" type="ORF">JQ615_41125</name>
</gene>
<keyword evidence="5" id="KW-1185">Reference proteome</keyword>
<feature type="region of interest" description="Disordered" evidence="1">
    <location>
        <begin position="204"/>
        <end position="225"/>
    </location>
</feature>
<keyword evidence="2" id="KW-0472">Membrane</keyword>
<dbReference type="InterPro" id="IPR029787">
    <property type="entry name" value="Nucleotide_cyclase"/>
</dbReference>
<dbReference type="InterPro" id="IPR050697">
    <property type="entry name" value="Adenylyl/Guanylyl_Cyclase_3/4"/>
</dbReference>
<feature type="transmembrane region" description="Helical" evidence="2">
    <location>
        <begin position="235"/>
        <end position="257"/>
    </location>
</feature>
<accession>A0ABS5FYF6</accession>
<dbReference type="PANTHER" id="PTHR43081:SF19">
    <property type="entry name" value="PH-SENSITIVE ADENYLATE CYCLASE RV1264"/>
    <property type="match status" value="1"/>
</dbReference>
<dbReference type="Proteomes" id="UP001315278">
    <property type="component" value="Unassembled WGS sequence"/>
</dbReference>
<dbReference type="PROSITE" id="PS50125">
    <property type="entry name" value="GUANYLATE_CYCLASE_2"/>
    <property type="match status" value="1"/>
</dbReference>
<dbReference type="InterPro" id="IPR001054">
    <property type="entry name" value="A/G_cyclase"/>
</dbReference>
<feature type="region of interest" description="Disordered" evidence="1">
    <location>
        <begin position="776"/>
        <end position="802"/>
    </location>
</feature>
<reference evidence="5" key="1">
    <citation type="journal article" date="2021" name="ISME J.">
        <title>Evolutionary origin and ecological implication of a unique nif island in free-living Bradyrhizobium lineages.</title>
        <authorList>
            <person name="Tao J."/>
        </authorList>
    </citation>
    <scope>NUCLEOTIDE SEQUENCE [LARGE SCALE GENOMIC DNA]</scope>
    <source>
        <strain evidence="5">SZCCT0434</strain>
    </source>
</reference>
<feature type="domain" description="Guanylate cyclase" evidence="3">
    <location>
        <begin position="7"/>
        <end position="121"/>
    </location>
</feature>
<dbReference type="EMBL" id="JAFCJH010000104">
    <property type="protein sequence ID" value="MBR0801746.1"/>
    <property type="molecule type" value="Genomic_DNA"/>
</dbReference>
<evidence type="ECO:0000259" key="3">
    <source>
        <dbReference type="PROSITE" id="PS50125"/>
    </source>
</evidence>
<dbReference type="Pfam" id="PF00211">
    <property type="entry name" value="Guanylate_cyc"/>
    <property type="match status" value="1"/>
</dbReference>
<keyword evidence="2" id="KW-0812">Transmembrane</keyword>
<name>A0ABS5FYF6_9BRAD</name>
<evidence type="ECO:0000256" key="2">
    <source>
        <dbReference type="SAM" id="Phobius"/>
    </source>
</evidence>
<protein>
    <submittedName>
        <fullName evidence="4">Adenylate/guanylate cyclase domain-containing protein</fullName>
    </submittedName>
</protein>
<dbReference type="CDD" id="cd07302">
    <property type="entry name" value="CHD"/>
    <property type="match status" value="1"/>
</dbReference>
<dbReference type="SUPFAM" id="SSF55073">
    <property type="entry name" value="Nucleotide cyclase"/>
    <property type="match status" value="1"/>
</dbReference>
<proteinExistence type="predicted"/>
<evidence type="ECO:0000313" key="4">
    <source>
        <dbReference type="EMBL" id="MBR0801746.1"/>
    </source>
</evidence>
<keyword evidence="2" id="KW-1133">Transmembrane helix</keyword>
<dbReference type="Gene3D" id="3.30.70.1230">
    <property type="entry name" value="Nucleotide cyclase"/>
    <property type="match status" value="1"/>
</dbReference>
<organism evidence="4 5">
    <name type="scientific">Bradyrhizobium jicamae</name>
    <dbReference type="NCBI Taxonomy" id="280332"/>
    <lineage>
        <taxon>Bacteria</taxon>
        <taxon>Pseudomonadati</taxon>
        <taxon>Pseudomonadota</taxon>
        <taxon>Alphaproteobacteria</taxon>
        <taxon>Hyphomicrobiales</taxon>
        <taxon>Nitrobacteraceae</taxon>
        <taxon>Bradyrhizobium</taxon>
    </lineage>
</organism>
<sequence length="889" mass="97060">MKRKIAAILAADVVGYSRLMAEDEEETMRRLVSYRAVFDDFVTRADGRIFNTAGDAVLAEFPSAVDALRAAIDIQESLRTRNLGYPPSRHMVFRIGLTIGDVMEREGDLLGDGVNVAARLQGLATPGGVCISNSVHDQVVNKLSVFFSDLGPQEVKNIPRPVHAYRVEFEKRSSEKAVNADPAAHAETISRHRSAEVLATLPLDDSERQKQWRSPTTLDDDVPRAHASARSSRKVATAIAACVIFLVAASGVGWLWVSSKPQIAVTLPLSEANLLKILEPAVNADNRTDQVREYPNTKPHRALVIAPTARVAIRTAGWSTKELAVERNIERCSQYFNEACAVIGSDDIIFVPRASEGWPLHDAPRVHYAGIFNPERIPALRESELLRPDIAAYATLTGPKAAAFHALGILVLKTNAPDQRSAEASALAECNANPARSPKTLGGPCYLYAVGNQVVLPLRSTQPMTAAAPPVLDFAAGLTSILEKEVPKESPQSRKETVAAFSALPVHRAMAIAPRARAHWRTGDWPSRQIAEEKVLERCSQFFDEPCAIIATDDSLGSPKADGVWITRDAPKVRYSGPFNPEQIPGLRDQQLQRPEVTGYANFTGPKAAAIHAEGIFTVVRGTTNQRAAEEQALNDCNANPDRKRSGGRPCFLYSIENRVVFPLRLTSAQTVDIQSPQQTLAPGPAADPVSLQSALLAAMENIAPAMSEKIRVREGSFYVSSGRHKALAMHPPYDSWRIALLPNEKVAEQVALEACEIRYGDSCILLAVDDNIRPRASDGDWQKRPMPRVSYGGDFDPQQIPTLKDADRSRPDVASYRSTTGPKASALHPWGRIFVVTSSSSQFSAEARALSDCNEDPTREGRDGPCWLYSVGDQVVLPKRSRFPISAK</sequence>
<comment type="caution">
    <text evidence="4">The sequence shown here is derived from an EMBL/GenBank/DDBJ whole genome shotgun (WGS) entry which is preliminary data.</text>
</comment>
<evidence type="ECO:0000313" key="5">
    <source>
        <dbReference type="Proteomes" id="UP001315278"/>
    </source>
</evidence>